<name>A0A6A6XMK8_9PLEO</name>
<dbReference type="InterPro" id="IPR000182">
    <property type="entry name" value="GNAT_dom"/>
</dbReference>
<dbReference type="AlphaFoldDB" id="A0A6A6XMK8"/>
<dbReference type="InterPro" id="IPR016181">
    <property type="entry name" value="Acyl_CoA_acyltransferase"/>
</dbReference>
<sequence length="243" mass="26694">MTASAPTQDDVIVSLVASEDDIASAFHITAATFGRQSQDGIWIATNPRWETSAGKAEGIARFVSRWKSTTTDNKGRPNTLFLKASIEGKIVGFAIWQQASFVPGHGDPPTDDLGGKDALEALHPGNETEQRFTRQIFASLVKRRLVYVKEKEKATPPAIFVLDLCAVDPDFQRRGIAGKLVQFGLDEARKRGLEATTEASSMGRGVYERMGFWAEGEVNYTVDEEFAGRVKPANVFMRTGKHT</sequence>
<dbReference type="Gene3D" id="3.40.630.30">
    <property type="match status" value="1"/>
</dbReference>
<evidence type="ECO:0000313" key="3">
    <source>
        <dbReference type="Proteomes" id="UP000799757"/>
    </source>
</evidence>
<organism evidence="2 3">
    <name type="scientific">Melanomma pulvis-pyrius CBS 109.77</name>
    <dbReference type="NCBI Taxonomy" id="1314802"/>
    <lineage>
        <taxon>Eukaryota</taxon>
        <taxon>Fungi</taxon>
        <taxon>Dikarya</taxon>
        <taxon>Ascomycota</taxon>
        <taxon>Pezizomycotina</taxon>
        <taxon>Dothideomycetes</taxon>
        <taxon>Pleosporomycetidae</taxon>
        <taxon>Pleosporales</taxon>
        <taxon>Melanommataceae</taxon>
        <taxon>Melanomma</taxon>
    </lineage>
</organism>
<evidence type="ECO:0000313" key="2">
    <source>
        <dbReference type="EMBL" id="KAF2796797.1"/>
    </source>
</evidence>
<dbReference type="OrthoDB" id="2832510at2759"/>
<dbReference type="PROSITE" id="PS51186">
    <property type="entry name" value="GNAT"/>
    <property type="match status" value="1"/>
</dbReference>
<dbReference type="PANTHER" id="PTHR42791:SF14">
    <property type="entry name" value="N-ACETYLTRANSFERASE DOMAIN-CONTAINING PROTEIN"/>
    <property type="match status" value="1"/>
</dbReference>
<dbReference type="EMBL" id="MU001822">
    <property type="protein sequence ID" value="KAF2796797.1"/>
    <property type="molecule type" value="Genomic_DNA"/>
</dbReference>
<dbReference type="Proteomes" id="UP000799757">
    <property type="component" value="Unassembled WGS sequence"/>
</dbReference>
<dbReference type="Pfam" id="PF00583">
    <property type="entry name" value="Acetyltransf_1"/>
    <property type="match status" value="1"/>
</dbReference>
<evidence type="ECO:0000259" key="1">
    <source>
        <dbReference type="PROSITE" id="PS51186"/>
    </source>
</evidence>
<dbReference type="CDD" id="cd04301">
    <property type="entry name" value="NAT_SF"/>
    <property type="match status" value="1"/>
</dbReference>
<protein>
    <recommendedName>
        <fullName evidence="1">N-acetyltransferase domain-containing protein</fullName>
    </recommendedName>
</protein>
<keyword evidence="3" id="KW-1185">Reference proteome</keyword>
<accession>A0A6A6XMK8</accession>
<dbReference type="InterPro" id="IPR052523">
    <property type="entry name" value="Trichothecene_AcTrans"/>
</dbReference>
<gene>
    <name evidence="2" type="ORF">K505DRAFT_299580</name>
</gene>
<dbReference type="SUPFAM" id="SSF55729">
    <property type="entry name" value="Acyl-CoA N-acyltransferases (Nat)"/>
    <property type="match status" value="1"/>
</dbReference>
<feature type="domain" description="N-acetyltransferase" evidence="1">
    <location>
        <begin position="162"/>
        <end position="234"/>
    </location>
</feature>
<dbReference type="PANTHER" id="PTHR42791">
    <property type="entry name" value="GNAT FAMILY ACETYLTRANSFERASE"/>
    <property type="match status" value="1"/>
</dbReference>
<reference evidence="2" key="1">
    <citation type="journal article" date="2020" name="Stud. Mycol.">
        <title>101 Dothideomycetes genomes: a test case for predicting lifestyles and emergence of pathogens.</title>
        <authorList>
            <person name="Haridas S."/>
            <person name="Albert R."/>
            <person name="Binder M."/>
            <person name="Bloem J."/>
            <person name="Labutti K."/>
            <person name="Salamov A."/>
            <person name="Andreopoulos B."/>
            <person name="Baker S."/>
            <person name="Barry K."/>
            <person name="Bills G."/>
            <person name="Bluhm B."/>
            <person name="Cannon C."/>
            <person name="Castanera R."/>
            <person name="Culley D."/>
            <person name="Daum C."/>
            <person name="Ezra D."/>
            <person name="Gonzalez J."/>
            <person name="Henrissat B."/>
            <person name="Kuo A."/>
            <person name="Liang C."/>
            <person name="Lipzen A."/>
            <person name="Lutzoni F."/>
            <person name="Magnuson J."/>
            <person name="Mondo S."/>
            <person name="Nolan M."/>
            <person name="Ohm R."/>
            <person name="Pangilinan J."/>
            <person name="Park H.-J."/>
            <person name="Ramirez L."/>
            <person name="Alfaro M."/>
            <person name="Sun H."/>
            <person name="Tritt A."/>
            <person name="Yoshinaga Y."/>
            <person name="Zwiers L.-H."/>
            <person name="Turgeon B."/>
            <person name="Goodwin S."/>
            <person name="Spatafora J."/>
            <person name="Crous P."/>
            <person name="Grigoriev I."/>
        </authorList>
    </citation>
    <scope>NUCLEOTIDE SEQUENCE</scope>
    <source>
        <strain evidence="2">CBS 109.77</strain>
    </source>
</reference>
<proteinExistence type="predicted"/>
<dbReference type="GO" id="GO:0016747">
    <property type="term" value="F:acyltransferase activity, transferring groups other than amino-acyl groups"/>
    <property type="evidence" value="ECO:0007669"/>
    <property type="project" value="InterPro"/>
</dbReference>